<feature type="domain" description="YjeF N-terminal" evidence="6">
    <location>
        <begin position="272"/>
        <end position="521"/>
    </location>
</feature>
<dbReference type="SUPFAM" id="SSF64153">
    <property type="entry name" value="YjeF N-terminal domain-like"/>
    <property type="match status" value="1"/>
</dbReference>
<evidence type="ECO:0000313" key="9">
    <source>
        <dbReference type="Proteomes" id="UP001497383"/>
    </source>
</evidence>
<evidence type="ECO:0000256" key="4">
    <source>
        <dbReference type="ARBA" id="ARBA00022490"/>
    </source>
</evidence>
<evidence type="ECO:0000256" key="3">
    <source>
        <dbReference type="ARBA" id="ARBA00015797"/>
    </source>
</evidence>
<dbReference type="Pfam" id="PF09532">
    <property type="entry name" value="FDF"/>
    <property type="match status" value="1"/>
</dbReference>
<comment type="similarity">
    <text evidence="2">Belongs to the EDC3 family.</text>
</comment>
<feature type="region of interest" description="Disordered" evidence="5">
    <location>
        <begin position="66"/>
        <end position="85"/>
    </location>
</feature>
<feature type="region of interest" description="Disordered" evidence="5">
    <location>
        <begin position="93"/>
        <end position="126"/>
    </location>
</feature>
<evidence type="ECO:0000256" key="2">
    <source>
        <dbReference type="ARBA" id="ARBA00006610"/>
    </source>
</evidence>
<evidence type="ECO:0000256" key="1">
    <source>
        <dbReference type="ARBA" id="ARBA00004201"/>
    </source>
</evidence>
<evidence type="ECO:0000259" key="6">
    <source>
        <dbReference type="PROSITE" id="PS51385"/>
    </source>
</evidence>
<dbReference type="InterPro" id="IPR004443">
    <property type="entry name" value="YjeF_N_dom"/>
</dbReference>
<keyword evidence="9" id="KW-1185">Reference proteome</keyword>
<keyword evidence="4" id="KW-0963">Cytoplasm</keyword>
<feature type="compositionally biased region" description="Polar residues" evidence="5">
    <location>
        <begin position="231"/>
        <end position="243"/>
    </location>
</feature>
<evidence type="ECO:0000313" key="8">
    <source>
        <dbReference type="EMBL" id="CAK9439885.1"/>
    </source>
</evidence>
<evidence type="ECO:0000259" key="7">
    <source>
        <dbReference type="PROSITE" id="PS51512"/>
    </source>
</evidence>
<feature type="region of interest" description="Disordered" evidence="5">
    <location>
        <begin position="222"/>
        <end position="245"/>
    </location>
</feature>
<evidence type="ECO:0000256" key="5">
    <source>
        <dbReference type="SAM" id="MobiDB-lite"/>
    </source>
</evidence>
<dbReference type="Gene3D" id="3.40.50.10260">
    <property type="entry name" value="YjeF N-terminal domain"/>
    <property type="match status" value="1"/>
</dbReference>
<reference evidence="8 9" key="1">
    <citation type="submission" date="2024-03" db="EMBL/GenBank/DDBJ databases">
        <authorList>
            <person name="Brejova B."/>
        </authorList>
    </citation>
    <scope>NUCLEOTIDE SEQUENCE [LARGE SCALE GENOMIC DNA]</scope>
    <source>
        <strain evidence="8 9">CBS 14171</strain>
    </source>
</reference>
<feature type="compositionally biased region" description="Polar residues" evidence="5">
    <location>
        <begin position="110"/>
        <end position="121"/>
    </location>
</feature>
<dbReference type="GeneID" id="92209181"/>
<protein>
    <recommendedName>
        <fullName evidence="3">Enhancer of mRNA-decapping protein 3</fullName>
    </recommendedName>
</protein>
<name>A0ABP0ZNM6_9ASCO</name>
<proteinExistence type="inferred from homology"/>
<dbReference type="PROSITE" id="PS51512">
    <property type="entry name" value="DFDF"/>
    <property type="match status" value="1"/>
</dbReference>
<gene>
    <name evidence="8" type="ORF">LODBEIA_P39850</name>
</gene>
<dbReference type="EMBL" id="OZ022409">
    <property type="protein sequence ID" value="CAK9439885.1"/>
    <property type="molecule type" value="Genomic_DNA"/>
</dbReference>
<comment type="subcellular location">
    <subcellularLocation>
        <location evidence="1">Cytoplasm</location>
        <location evidence="1">P-body</location>
    </subcellularLocation>
</comment>
<dbReference type="InterPro" id="IPR019050">
    <property type="entry name" value="FDF_dom"/>
</dbReference>
<dbReference type="RefSeq" id="XP_066830923.1">
    <property type="nucleotide sequence ID" value="XM_066974155.1"/>
</dbReference>
<dbReference type="SMART" id="SM01199">
    <property type="entry name" value="FDF"/>
    <property type="match status" value="1"/>
</dbReference>
<dbReference type="Proteomes" id="UP001497383">
    <property type="component" value="Chromosome 5"/>
</dbReference>
<organism evidence="8 9">
    <name type="scientific">Lodderomyces beijingensis</name>
    <dbReference type="NCBI Taxonomy" id="1775926"/>
    <lineage>
        <taxon>Eukaryota</taxon>
        <taxon>Fungi</taxon>
        <taxon>Dikarya</taxon>
        <taxon>Ascomycota</taxon>
        <taxon>Saccharomycotina</taxon>
        <taxon>Pichiomycetes</taxon>
        <taxon>Debaryomycetaceae</taxon>
        <taxon>Candida/Lodderomyces clade</taxon>
        <taxon>Lodderomyces</taxon>
    </lineage>
</organism>
<feature type="domain" description="DFDF" evidence="7">
    <location>
        <begin position="126"/>
        <end position="162"/>
    </location>
</feature>
<dbReference type="PROSITE" id="PS51385">
    <property type="entry name" value="YJEF_N"/>
    <property type="match status" value="1"/>
</dbReference>
<accession>A0ABP0ZNM6</accession>
<dbReference type="InterPro" id="IPR025762">
    <property type="entry name" value="DFDF"/>
</dbReference>
<dbReference type="PANTHER" id="PTHR13612">
    <property type="entry name" value="ENHANCER OF MRNA-DECAPPING PROTEIN 3"/>
    <property type="match status" value="1"/>
</dbReference>
<dbReference type="Pfam" id="PF03853">
    <property type="entry name" value="YjeF_N"/>
    <property type="match status" value="1"/>
</dbReference>
<feature type="region of interest" description="Disordered" evidence="5">
    <location>
        <begin position="178"/>
        <end position="200"/>
    </location>
</feature>
<dbReference type="PANTHER" id="PTHR13612:SF0">
    <property type="entry name" value="ENHANCER OF MRNA-DECAPPING PROTEIN 3"/>
    <property type="match status" value="1"/>
</dbReference>
<sequence>MIDFLHCKVNLILKDGSVSSGTISFVDSRQITLKDAVNSKDPSITFPSLTLPNSNVADLSIIQLQQNNGNNNSKKKPKQQGKSAELTDDAILFASKPSRSGTATPKPKSSDSSNNQHQGQSHLKDLDVKVEDAKSKEFDFEANLAMFDKKAVFDNFRKKDHTQLNDRLVGHNRIEDVKLQHQHQQHQQQQQQKQQKKEKYDNDEMVLGAVPKDNWDAIGQTMTDKRKESTPTDSTRATSQRQNSQDRFKTRNFTFVNSSDGKPVQTASPVQLLEIERLSEDSTGITPLMMAETLATNLSQLIMDKCLGGSVRLSNRNNHNLPPLVLLLIGSGRCGSRAFATGRQLSNHGVRVLAFVISYDESDAELQQQWKLFESIGGKVVTSNFDELIDITENQLNTPVELIIDALQGYDDHLEDIFYQADDQKTLAKVITWCNSSSQRSKIMSLDLPSGIDGGSGTLTEENQKIECQWCISMGLPLTGILLGYKNEVLEYDMEDDSNGEQQDEIVHYLVDCGIPNKIYSMKPNLRKFDKFWCCAESCIKLNVTTT</sequence>
<dbReference type="InterPro" id="IPR036652">
    <property type="entry name" value="YjeF_N_dom_sf"/>
</dbReference>